<protein>
    <submittedName>
        <fullName evidence="1">Uncharacterized protein</fullName>
    </submittedName>
</protein>
<sequence length="53" mass="6008">MILSIKVEPDNQDSIEIKVNLGLDKPENIKIVRVLFALALDQALDRTDIEGRF</sequence>
<feature type="non-terminal residue" evidence="1">
    <location>
        <position position="53"/>
    </location>
</feature>
<proteinExistence type="predicted"/>
<gene>
    <name evidence="1" type="ORF">LCGC14_3127490</name>
</gene>
<dbReference type="EMBL" id="LAZR01068146">
    <property type="protein sequence ID" value="KKK50189.1"/>
    <property type="molecule type" value="Genomic_DNA"/>
</dbReference>
<dbReference type="AlphaFoldDB" id="A0A0F8Y7Q6"/>
<evidence type="ECO:0000313" key="1">
    <source>
        <dbReference type="EMBL" id="KKK50189.1"/>
    </source>
</evidence>
<comment type="caution">
    <text evidence="1">The sequence shown here is derived from an EMBL/GenBank/DDBJ whole genome shotgun (WGS) entry which is preliminary data.</text>
</comment>
<name>A0A0F8Y7Q6_9ZZZZ</name>
<organism evidence="1">
    <name type="scientific">marine sediment metagenome</name>
    <dbReference type="NCBI Taxonomy" id="412755"/>
    <lineage>
        <taxon>unclassified sequences</taxon>
        <taxon>metagenomes</taxon>
        <taxon>ecological metagenomes</taxon>
    </lineage>
</organism>
<accession>A0A0F8Y7Q6</accession>
<reference evidence="1" key="1">
    <citation type="journal article" date="2015" name="Nature">
        <title>Complex archaea that bridge the gap between prokaryotes and eukaryotes.</title>
        <authorList>
            <person name="Spang A."/>
            <person name="Saw J.H."/>
            <person name="Jorgensen S.L."/>
            <person name="Zaremba-Niedzwiedzka K."/>
            <person name="Martijn J."/>
            <person name="Lind A.E."/>
            <person name="van Eijk R."/>
            <person name="Schleper C."/>
            <person name="Guy L."/>
            <person name="Ettema T.J."/>
        </authorList>
    </citation>
    <scope>NUCLEOTIDE SEQUENCE</scope>
</reference>